<sequence length="324" mass="35963">MPIYSPDPITFHGITGHRHWIHQPFTFTGVPDIDERLSGFPAAIFLPQNRPPQETPLVIGLQGMCAPYGLNAFIVPTLTQMGIAVALFDTPLAGERSLVRTFSAIVQNEIQPLCDRNIPFDSKLILQIFNCTARDISLVRDFCRNRYNLTDNRLALFGVSMGVLQTAFAFTANGIGERLLGTIGHANLQSFAKSWGTPILPYLAASPLGKLAEVLLEKIQPDLKSIIPVLRLSKSLQDSDKYAHACNPMTYIDRVNPSHRVRFLIGEGDGLVNIRDAKACAKRFPDGECYVVPGMGHGTHKFGPLFVDHVRYFLATQLGDWRTY</sequence>
<evidence type="ECO:0008006" key="3">
    <source>
        <dbReference type="Google" id="ProtNLM"/>
    </source>
</evidence>
<organism evidence="1 2">
    <name type="scientific">Limnofasciculus baicalensis BBK-W-15</name>
    <dbReference type="NCBI Taxonomy" id="2699891"/>
    <lineage>
        <taxon>Bacteria</taxon>
        <taxon>Bacillati</taxon>
        <taxon>Cyanobacteriota</taxon>
        <taxon>Cyanophyceae</taxon>
        <taxon>Coleofasciculales</taxon>
        <taxon>Coleofasciculaceae</taxon>
        <taxon>Limnofasciculus</taxon>
        <taxon>Limnofasciculus baicalensis</taxon>
    </lineage>
</organism>
<reference evidence="1" key="1">
    <citation type="submission" date="2022-06" db="EMBL/GenBank/DDBJ databases">
        <title>New cyanobacteria of genus Symplocastrum in benthos of Lake Baikal.</title>
        <authorList>
            <person name="Sorokovikova E."/>
            <person name="Tikhonova I."/>
            <person name="Krasnopeev A."/>
            <person name="Evseev P."/>
            <person name="Gladkikh A."/>
            <person name="Belykh O."/>
        </authorList>
    </citation>
    <scope>NUCLEOTIDE SEQUENCE</scope>
    <source>
        <strain evidence="1">BBK-W-15</strain>
    </source>
</reference>
<dbReference type="AlphaFoldDB" id="A0AAE3GMJ8"/>
<dbReference type="SUPFAM" id="SSF53474">
    <property type="entry name" value="alpha/beta-Hydrolases"/>
    <property type="match status" value="1"/>
</dbReference>
<dbReference type="Proteomes" id="UP001204953">
    <property type="component" value="Unassembled WGS sequence"/>
</dbReference>
<keyword evidence="2" id="KW-1185">Reference proteome</keyword>
<dbReference type="Gene3D" id="3.40.50.1820">
    <property type="entry name" value="alpha/beta hydrolase"/>
    <property type="match status" value="1"/>
</dbReference>
<comment type="caution">
    <text evidence="1">The sequence shown here is derived from an EMBL/GenBank/DDBJ whole genome shotgun (WGS) entry which is preliminary data.</text>
</comment>
<dbReference type="InterPro" id="IPR029058">
    <property type="entry name" value="AB_hydrolase_fold"/>
</dbReference>
<proteinExistence type="predicted"/>
<accession>A0AAE3GMJ8</accession>
<name>A0AAE3GMJ8_9CYAN</name>
<dbReference type="EMBL" id="JAMZMM010000012">
    <property type="protein sequence ID" value="MCP2727361.1"/>
    <property type="molecule type" value="Genomic_DNA"/>
</dbReference>
<gene>
    <name evidence="1" type="ORF">NJ959_02595</name>
</gene>
<evidence type="ECO:0000313" key="2">
    <source>
        <dbReference type="Proteomes" id="UP001204953"/>
    </source>
</evidence>
<protein>
    <recommendedName>
        <fullName evidence="3">Alpha/beta hydrolase</fullName>
    </recommendedName>
</protein>
<evidence type="ECO:0000313" key="1">
    <source>
        <dbReference type="EMBL" id="MCP2727361.1"/>
    </source>
</evidence>
<dbReference type="RefSeq" id="WP_254010179.1">
    <property type="nucleotide sequence ID" value="NZ_JAMZMM010000012.1"/>
</dbReference>